<gene>
    <name evidence="17" type="ORF">SAMN05192553_103296</name>
</gene>
<evidence type="ECO:0000256" key="13">
    <source>
        <dbReference type="ARBA" id="ARBA00048811"/>
    </source>
</evidence>
<dbReference type="CDD" id="cd06223">
    <property type="entry name" value="PRTases_typeI"/>
    <property type="match status" value="1"/>
</dbReference>
<name>A0A1H6Y7N6_9BACT</name>
<dbReference type="PANTHER" id="PTHR43340">
    <property type="entry name" value="HYPOXANTHINE-GUANINE PHOSPHORIBOSYLTRANSFERASE"/>
    <property type="match status" value="1"/>
</dbReference>
<comment type="pathway">
    <text evidence="3 15">Purine metabolism; IMP biosynthesis via salvage pathway; IMP from hypoxanthine: step 1/1.</text>
</comment>
<comment type="similarity">
    <text evidence="4 15">Belongs to the purine/pyrimidine phosphoribosyltransferase family.</text>
</comment>
<comment type="subcellular location">
    <subcellularLocation>
        <location evidence="2 15">Cytoplasm</location>
    </subcellularLocation>
</comment>
<dbReference type="SUPFAM" id="SSF53271">
    <property type="entry name" value="PRTase-like"/>
    <property type="match status" value="1"/>
</dbReference>
<dbReference type="NCBIfam" id="TIGR01203">
    <property type="entry name" value="HGPRTase"/>
    <property type="match status" value="1"/>
</dbReference>
<dbReference type="EMBL" id="FNZH01000003">
    <property type="protein sequence ID" value="SEJ33212.1"/>
    <property type="molecule type" value="Genomic_DNA"/>
</dbReference>
<evidence type="ECO:0000256" key="7">
    <source>
        <dbReference type="ARBA" id="ARBA00022676"/>
    </source>
</evidence>
<evidence type="ECO:0000256" key="11">
    <source>
        <dbReference type="ARBA" id="ARBA00022741"/>
    </source>
</evidence>
<evidence type="ECO:0000256" key="5">
    <source>
        <dbReference type="ARBA" id="ARBA00011895"/>
    </source>
</evidence>
<comment type="cofactor">
    <cofactor evidence="1 15">
        <name>Mg(2+)</name>
        <dbReference type="ChEBI" id="CHEBI:18420"/>
    </cofactor>
</comment>
<evidence type="ECO:0000256" key="10">
    <source>
        <dbReference type="ARBA" id="ARBA00022726"/>
    </source>
</evidence>
<dbReference type="GO" id="GO:0000287">
    <property type="term" value="F:magnesium ion binding"/>
    <property type="evidence" value="ECO:0007669"/>
    <property type="project" value="TreeGrafter"/>
</dbReference>
<evidence type="ECO:0000256" key="2">
    <source>
        <dbReference type="ARBA" id="ARBA00004496"/>
    </source>
</evidence>
<dbReference type="EC" id="2.4.2.8" evidence="5 15"/>
<dbReference type="GO" id="GO:0032264">
    <property type="term" value="P:IMP salvage"/>
    <property type="evidence" value="ECO:0007669"/>
    <property type="project" value="UniProtKB-UniPathway"/>
</dbReference>
<sequence>MIKIKDLFFAPFITEAQLLSRVNELGAEINEDYRGKSPVLVAVLNGSFMFMSDICKAIDLPIGITFVKIASYSGTQSTGKVRSLLGLECDLSGKDVIIIEDIVDTGKSMAYLLDLLERENPRSVEIASLLLKPTALQENLRIRYLGFEIPDLFVVGYGLDYSGQGRNLRALYQKTEIQSFNHKKN</sequence>
<evidence type="ECO:0000256" key="12">
    <source>
        <dbReference type="ARBA" id="ARBA00022842"/>
    </source>
</evidence>
<reference evidence="18" key="1">
    <citation type="submission" date="2016-10" db="EMBL/GenBank/DDBJ databases">
        <authorList>
            <person name="Varghese N."/>
            <person name="Submissions S."/>
        </authorList>
    </citation>
    <scope>NUCLEOTIDE SEQUENCE [LARGE SCALE GENOMIC DNA]</scope>
    <source>
        <strain evidence="18">IBRC-M 10761</strain>
    </source>
</reference>
<dbReference type="Pfam" id="PF00156">
    <property type="entry name" value="Pribosyltran"/>
    <property type="match status" value="1"/>
</dbReference>
<evidence type="ECO:0000256" key="3">
    <source>
        <dbReference type="ARBA" id="ARBA00004669"/>
    </source>
</evidence>
<feature type="domain" description="Phosphoribosyltransferase" evidence="16">
    <location>
        <begin position="17"/>
        <end position="161"/>
    </location>
</feature>
<dbReference type="GO" id="GO:0006178">
    <property type="term" value="P:guanine salvage"/>
    <property type="evidence" value="ECO:0007669"/>
    <property type="project" value="TreeGrafter"/>
</dbReference>
<dbReference type="GO" id="GO:0004422">
    <property type="term" value="F:hypoxanthine phosphoribosyltransferase activity"/>
    <property type="evidence" value="ECO:0007669"/>
    <property type="project" value="InterPro"/>
</dbReference>
<dbReference type="Gene3D" id="3.40.50.2020">
    <property type="match status" value="1"/>
</dbReference>
<keyword evidence="11 15" id="KW-0547">Nucleotide-binding</keyword>
<dbReference type="GO" id="GO:0006166">
    <property type="term" value="P:purine ribonucleoside salvage"/>
    <property type="evidence" value="ECO:0007669"/>
    <property type="project" value="UniProtKB-KW"/>
</dbReference>
<keyword evidence="10 15" id="KW-0660">Purine salvage</keyword>
<accession>A0A1H6Y7N6</accession>
<evidence type="ECO:0000256" key="1">
    <source>
        <dbReference type="ARBA" id="ARBA00001946"/>
    </source>
</evidence>
<evidence type="ECO:0000256" key="14">
    <source>
        <dbReference type="ARBA" id="ARBA00049402"/>
    </source>
</evidence>
<evidence type="ECO:0000259" key="16">
    <source>
        <dbReference type="Pfam" id="PF00156"/>
    </source>
</evidence>
<dbReference type="GO" id="GO:0000166">
    <property type="term" value="F:nucleotide binding"/>
    <property type="evidence" value="ECO:0007669"/>
    <property type="project" value="UniProtKB-KW"/>
</dbReference>
<keyword evidence="12 15" id="KW-0460">Magnesium</keyword>
<protein>
    <recommendedName>
        <fullName evidence="5 15">Hypoxanthine phosphoribosyltransferase</fullName>
        <ecNumber evidence="5 15">2.4.2.8</ecNumber>
    </recommendedName>
</protein>
<evidence type="ECO:0000313" key="18">
    <source>
        <dbReference type="Proteomes" id="UP000199403"/>
    </source>
</evidence>
<dbReference type="AlphaFoldDB" id="A0A1H6Y7N6"/>
<dbReference type="InterPro" id="IPR005904">
    <property type="entry name" value="Hxn_phspho_trans"/>
</dbReference>
<dbReference type="GO" id="GO:0032263">
    <property type="term" value="P:GMP salvage"/>
    <property type="evidence" value="ECO:0007669"/>
    <property type="project" value="TreeGrafter"/>
</dbReference>
<comment type="catalytic activity">
    <reaction evidence="14">
        <text>IMP + diphosphate = hypoxanthine + 5-phospho-alpha-D-ribose 1-diphosphate</text>
        <dbReference type="Rhea" id="RHEA:17973"/>
        <dbReference type="ChEBI" id="CHEBI:17368"/>
        <dbReference type="ChEBI" id="CHEBI:33019"/>
        <dbReference type="ChEBI" id="CHEBI:58017"/>
        <dbReference type="ChEBI" id="CHEBI:58053"/>
        <dbReference type="EC" id="2.4.2.8"/>
    </reaction>
    <physiologicalReaction direction="right-to-left" evidence="14">
        <dbReference type="Rhea" id="RHEA:17975"/>
    </physiologicalReaction>
</comment>
<dbReference type="UniPathway" id="UPA00591">
    <property type="reaction ID" value="UER00648"/>
</dbReference>
<dbReference type="InterPro" id="IPR029057">
    <property type="entry name" value="PRTase-like"/>
</dbReference>
<dbReference type="InterPro" id="IPR000836">
    <property type="entry name" value="PRTase_dom"/>
</dbReference>
<dbReference type="PANTHER" id="PTHR43340:SF1">
    <property type="entry name" value="HYPOXANTHINE PHOSPHORIBOSYLTRANSFERASE"/>
    <property type="match status" value="1"/>
</dbReference>
<proteinExistence type="inferred from homology"/>
<dbReference type="GO" id="GO:0052657">
    <property type="term" value="F:guanine phosphoribosyltransferase activity"/>
    <property type="evidence" value="ECO:0007669"/>
    <property type="project" value="RHEA"/>
</dbReference>
<dbReference type="GO" id="GO:0005829">
    <property type="term" value="C:cytosol"/>
    <property type="evidence" value="ECO:0007669"/>
    <property type="project" value="TreeGrafter"/>
</dbReference>
<evidence type="ECO:0000256" key="4">
    <source>
        <dbReference type="ARBA" id="ARBA00008391"/>
    </source>
</evidence>
<keyword evidence="9 15" id="KW-0479">Metal-binding</keyword>
<keyword evidence="6 15" id="KW-0963">Cytoplasm</keyword>
<evidence type="ECO:0000256" key="9">
    <source>
        <dbReference type="ARBA" id="ARBA00022723"/>
    </source>
</evidence>
<dbReference type="RefSeq" id="WP_092174820.1">
    <property type="nucleotide sequence ID" value="NZ_FNZH01000003.1"/>
</dbReference>
<dbReference type="OrthoDB" id="9802824at2"/>
<comment type="catalytic activity">
    <reaction evidence="13">
        <text>GMP + diphosphate = guanine + 5-phospho-alpha-D-ribose 1-diphosphate</text>
        <dbReference type="Rhea" id="RHEA:25424"/>
        <dbReference type="ChEBI" id="CHEBI:16235"/>
        <dbReference type="ChEBI" id="CHEBI:33019"/>
        <dbReference type="ChEBI" id="CHEBI:58017"/>
        <dbReference type="ChEBI" id="CHEBI:58115"/>
        <dbReference type="EC" id="2.4.2.8"/>
    </reaction>
    <physiologicalReaction direction="right-to-left" evidence="13">
        <dbReference type="Rhea" id="RHEA:25426"/>
    </physiologicalReaction>
</comment>
<dbReference type="InterPro" id="IPR050408">
    <property type="entry name" value="HGPRT"/>
</dbReference>
<organism evidence="17 18">
    <name type="scientific">Cyclobacterium xiamenense</name>
    <dbReference type="NCBI Taxonomy" id="1297121"/>
    <lineage>
        <taxon>Bacteria</taxon>
        <taxon>Pseudomonadati</taxon>
        <taxon>Bacteroidota</taxon>
        <taxon>Cytophagia</taxon>
        <taxon>Cytophagales</taxon>
        <taxon>Cyclobacteriaceae</taxon>
        <taxon>Cyclobacterium</taxon>
    </lineage>
</organism>
<evidence type="ECO:0000256" key="15">
    <source>
        <dbReference type="RuleBase" id="RU364099"/>
    </source>
</evidence>
<evidence type="ECO:0000256" key="6">
    <source>
        <dbReference type="ARBA" id="ARBA00022490"/>
    </source>
</evidence>
<dbReference type="STRING" id="1416801.SAMN05192553_103296"/>
<dbReference type="GO" id="GO:0046100">
    <property type="term" value="P:hypoxanthine metabolic process"/>
    <property type="evidence" value="ECO:0007669"/>
    <property type="project" value="TreeGrafter"/>
</dbReference>
<keyword evidence="18" id="KW-1185">Reference proteome</keyword>
<evidence type="ECO:0000256" key="8">
    <source>
        <dbReference type="ARBA" id="ARBA00022679"/>
    </source>
</evidence>
<evidence type="ECO:0000313" key="17">
    <source>
        <dbReference type="EMBL" id="SEJ33212.1"/>
    </source>
</evidence>
<keyword evidence="8 15" id="KW-0808">Transferase</keyword>
<dbReference type="Proteomes" id="UP000199403">
    <property type="component" value="Unassembled WGS sequence"/>
</dbReference>
<keyword evidence="7 15" id="KW-0328">Glycosyltransferase</keyword>